<dbReference type="NCBIfam" id="NF006179">
    <property type="entry name" value="PRK08312.1"/>
    <property type="match status" value="1"/>
</dbReference>
<feature type="domain" description="DUF6537" evidence="3">
    <location>
        <begin position="281"/>
        <end position="491"/>
    </location>
</feature>
<evidence type="ECO:0000256" key="1">
    <source>
        <dbReference type="ARBA" id="ARBA00023002"/>
    </source>
</evidence>
<evidence type="ECO:0000313" key="4">
    <source>
        <dbReference type="EMBL" id="CAB4740037.1"/>
    </source>
</evidence>
<dbReference type="InterPro" id="IPR002869">
    <property type="entry name" value="Pyrv_flavodox_OxRed_cen"/>
</dbReference>
<dbReference type="InterPro" id="IPR052198">
    <property type="entry name" value="IorB_Oxidoreductase"/>
</dbReference>
<dbReference type="SUPFAM" id="SSF53323">
    <property type="entry name" value="Pyruvate-ferredoxin oxidoreductase, PFOR, domain III"/>
    <property type="match status" value="1"/>
</dbReference>
<protein>
    <submittedName>
        <fullName evidence="4">Unannotated protein</fullName>
    </submittedName>
</protein>
<gene>
    <name evidence="4" type="ORF">UFOPK2786_00723</name>
</gene>
<evidence type="ECO:0000259" key="2">
    <source>
        <dbReference type="Pfam" id="PF01558"/>
    </source>
</evidence>
<dbReference type="Pfam" id="PF01558">
    <property type="entry name" value="POR"/>
    <property type="match status" value="1"/>
</dbReference>
<dbReference type="Gene3D" id="3.40.920.10">
    <property type="entry name" value="Pyruvate-ferredoxin oxidoreductase, PFOR, domain III"/>
    <property type="match status" value="1"/>
</dbReference>
<dbReference type="Pfam" id="PF20169">
    <property type="entry name" value="DUF6537"/>
    <property type="match status" value="1"/>
</dbReference>
<keyword evidence="1" id="KW-0560">Oxidoreductase</keyword>
<organism evidence="4">
    <name type="scientific">freshwater metagenome</name>
    <dbReference type="NCBI Taxonomy" id="449393"/>
    <lineage>
        <taxon>unclassified sequences</taxon>
        <taxon>metagenomes</taxon>
        <taxon>ecological metagenomes</taxon>
    </lineage>
</organism>
<evidence type="ECO:0000259" key="3">
    <source>
        <dbReference type="Pfam" id="PF20169"/>
    </source>
</evidence>
<dbReference type="InterPro" id="IPR019752">
    <property type="entry name" value="Pyrv/ketoisovalerate_OxRed_cat"/>
</dbReference>
<dbReference type="PANTHER" id="PTHR43854:SF1">
    <property type="entry name" value="INDOLEPYRUVATE OXIDOREDUCTASE SUBUNIT IORB"/>
    <property type="match status" value="1"/>
</dbReference>
<accession>A0A6J6SZI3</accession>
<dbReference type="InterPro" id="IPR046667">
    <property type="entry name" value="DUF6537"/>
</dbReference>
<name>A0A6J6SZI3_9ZZZZ</name>
<proteinExistence type="predicted"/>
<dbReference type="GO" id="GO:0016903">
    <property type="term" value="F:oxidoreductase activity, acting on the aldehyde or oxo group of donors"/>
    <property type="evidence" value="ECO:0007669"/>
    <property type="project" value="InterPro"/>
</dbReference>
<dbReference type="AlphaFoldDB" id="A0A6J6SZI3"/>
<reference evidence="4" key="1">
    <citation type="submission" date="2020-05" db="EMBL/GenBank/DDBJ databases">
        <authorList>
            <person name="Chiriac C."/>
            <person name="Salcher M."/>
            <person name="Ghai R."/>
            <person name="Kavagutti S V."/>
        </authorList>
    </citation>
    <scope>NUCLEOTIDE SEQUENCE</scope>
</reference>
<sequence length="535" mass="57835">MTATITNAPRSAARVRPITMAILAMGGEGGGVLSDWIVDLAEANGYFAQSTSVPGVAQRTGATVYYVEIFPKQPGAVHQPEPVLSTMPTPGEVDIVVASELMEAGRSIQRGFTTPDRTTLIASTSRTYAMPERTAMGDGRVDSSKLISAAIAASQQFIRGDFARIAQETGSVISAVLFGAVAGAGVLPFTRVQFEDAIRAGGKGVEPSLLAFAEGFAVAAKPAGMSIDISIGSRPDDLPSEGPDPAEVQLAIDSPASLVGSRLQAQAARIVAEFPAEARYMLVNGIKRTAEYQDVAYADEYLDRIASVTLFETGSDGSSVLTTETARFTALWMTYEDTIRVAFHKTRRRRFDRVGKEARVTDAQVMQVREFLHPQVEEISDTLPTALGRWLLRSAAMNAIIHKVTHKGIKIQTTSVWGFTVLYFLARLRPIRRRSLRFGQEQQRIDEWLDLARMHAVSDYALATEIILCQQVVKGYGSTHANGLRNFTALMGAVPVLAGDPRAAERLRNLRRAALADETGQQLQAALSASSMRSS</sequence>
<feature type="domain" description="Pyruvate/ketoisovalerate oxidoreductase catalytic" evidence="2">
    <location>
        <begin position="26"/>
        <end position="216"/>
    </location>
</feature>
<dbReference type="EMBL" id="CAEZYW010000091">
    <property type="protein sequence ID" value="CAB4740037.1"/>
    <property type="molecule type" value="Genomic_DNA"/>
</dbReference>
<dbReference type="PANTHER" id="PTHR43854">
    <property type="entry name" value="INDOLEPYRUVATE OXIDOREDUCTASE SUBUNIT IORB"/>
    <property type="match status" value="1"/>
</dbReference>